<evidence type="ECO:0000256" key="5">
    <source>
        <dbReference type="ARBA" id="ARBA00022598"/>
    </source>
</evidence>
<dbReference type="Pfam" id="PF02875">
    <property type="entry name" value="Mur_ligase_C"/>
    <property type="match status" value="1"/>
</dbReference>
<dbReference type="Pfam" id="PF08245">
    <property type="entry name" value="Mur_ligase_M"/>
    <property type="match status" value="1"/>
</dbReference>
<dbReference type="OrthoDB" id="9804126at2"/>
<dbReference type="GO" id="GO:0071555">
    <property type="term" value="P:cell wall organization"/>
    <property type="evidence" value="ECO:0007669"/>
    <property type="project" value="UniProtKB-KW"/>
</dbReference>
<dbReference type="SUPFAM" id="SSF53244">
    <property type="entry name" value="MurD-like peptide ligases, peptide-binding domain"/>
    <property type="match status" value="1"/>
</dbReference>
<evidence type="ECO:0000256" key="9">
    <source>
        <dbReference type="ARBA" id="ARBA00022960"/>
    </source>
</evidence>
<evidence type="ECO:0000313" key="18">
    <source>
        <dbReference type="EMBL" id="SOC78742.1"/>
    </source>
</evidence>
<evidence type="ECO:0000259" key="17">
    <source>
        <dbReference type="Pfam" id="PF08245"/>
    </source>
</evidence>
<dbReference type="NCBIfam" id="TIGR01082">
    <property type="entry name" value="murC"/>
    <property type="match status" value="1"/>
</dbReference>
<dbReference type="GO" id="GO:0008763">
    <property type="term" value="F:UDP-N-acetylmuramate-L-alanine ligase activity"/>
    <property type="evidence" value="ECO:0007669"/>
    <property type="project" value="UniProtKB-UniRule"/>
</dbReference>
<dbReference type="RefSeq" id="WP_097054541.1">
    <property type="nucleotide sequence ID" value="NZ_OCMF01000001.1"/>
</dbReference>
<organism evidence="18 19">
    <name type="scientific">Salinimicrobium sediminis</name>
    <dbReference type="NCBI Taxonomy" id="1343891"/>
    <lineage>
        <taxon>Bacteria</taxon>
        <taxon>Pseudomonadati</taxon>
        <taxon>Bacteroidota</taxon>
        <taxon>Flavobacteriia</taxon>
        <taxon>Flavobacteriales</taxon>
        <taxon>Flavobacteriaceae</taxon>
        <taxon>Salinimicrobium</taxon>
    </lineage>
</organism>
<dbReference type="Pfam" id="PF01225">
    <property type="entry name" value="Mur_ligase"/>
    <property type="match status" value="1"/>
</dbReference>
<dbReference type="PANTHER" id="PTHR43445">
    <property type="entry name" value="UDP-N-ACETYLMURAMATE--L-ALANINE LIGASE-RELATED"/>
    <property type="match status" value="1"/>
</dbReference>
<dbReference type="EMBL" id="OCMF01000001">
    <property type="protein sequence ID" value="SOC78742.1"/>
    <property type="molecule type" value="Genomic_DNA"/>
</dbReference>
<evidence type="ECO:0000313" key="19">
    <source>
        <dbReference type="Proteomes" id="UP000219193"/>
    </source>
</evidence>
<proteinExistence type="inferred from homology"/>
<comment type="pathway">
    <text evidence="2 14">Cell wall biogenesis; peptidoglycan biosynthesis.</text>
</comment>
<dbReference type="InterPro" id="IPR013221">
    <property type="entry name" value="Mur_ligase_cen"/>
</dbReference>
<comment type="function">
    <text evidence="14">Cell wall formation.</text>
</comment>
<dbReference type="GO" id="GO:0009252">
    <property type="term" value="P:peptidoglycan biosynthetic process"/>
    <property type="evidence" value="ECO:0007669"/>
    <property type="project" value="UniProtKB-UniRule"/>
</dbReference>
<feature type="domain" description="Mur ligase central" evidence="17">
    <location>
        <begin position="118"/>
        <end position="287"/>
    </location>
</feature>
<dbReference type="HAMAP" id="MF_00046">
    <property type="entry name" value="MurC"/>
    <property type="match status" value="1"/>
</dbReference>
<dbReference type="InterPro" id="IPR036615">
    <property type="entry name" value="Mur_ligase_C_dom_sf"/>
</dbReference>
<protein>
    <recommendedName>
        <fullName evidence="3 14">UDP-N-acetylmuramate--L-alanine ligase</fullName>
        <ecNumber evidence="3 14">6.3.2.8</ecNumber>
    </recommendedName>
    <alternativeName>
        <fullName evidence="14">UDP-N-acetylmuramoyl-L-alanine synthetase</fullName>
    </alternativeName>
</protein>
<evidence type="ECO:0000256" key="4">
    <source>
        <dbReference type="ARBA" id="ARBA00022490"/>
    </source>
</evidence>
<dbReference type="Proteomes" id="UP000219193">
    <property type="component" value="Unassembled WGS sequence"/>
</dbReference>
<dbReference type="InterPro" id="IPR000713">
    <property type="entry name" value="Mur_ligase_N"/>
</dbReference>
<keyword evidence="19" id="KW-1185">Reference proteome</keyword>
<evidence type="ECO:0000256" key="13">
    <source>
        <dbReference type="ARBA" id="ARBA00047833"/>
    </source>
</evidence>
<dbReference type="InterPro" id="IPR036565">
    <property type="entry name" value="Mur-like_cat_sf"/>
</dbReference>
<keyword evidence="10 14" id="KW-0573">Peptidoglycan synthesis</keyword>
<dbReference type="GO" id="GO:0005524">
    <property type="term" value="F:ATP binding"/>
    <property type="evidence" value="ECO:0007669"/>
    <property type="project" value="UniProtKB-UniRule"/>
</dbReference>
<evidence type="ECO:0000256" key="2">
    <source>
        <dbReference type="ARBA" id="ARBA00004752"/>
    </source>
</evidence>
<evidence type="ECO:0000256" key="10">
    <source>
        <dbReference type="ARBA" id="ARBA00022984"/>
    </source>
</evidence>
<reference evidence="19" key="1">
    <citation type="submission" date="2017-09" db="EMBL/GenBank/DDBJ databases">
        <authorList>
            <person name="Varghese N."/>
            <person name="Submissions S."/>
        </authorList>
    </citation>
    <scope>NUCLEOTIDE SEQUENCE [LARGE SCALE GENOMIC DNA]</scope>
    <source>
        <strain evidence="19">CGMCC 1.12641</strain>
    </source>
</reference>
<evidence type="ECO:0000256" key="3">
    <source>
        <dbReference type="ARBA" id="ARBA00012211"/>
    </source>
</evidence>
<dbReference type="SUPFAM" id="SSF51984">
    <property type="entry name" value="MurCD N-terminal domain"/>
    <property type="match status" value="1"/>
</dbReference>
<keyword evidence="9 14" id="KW-0133">Cell shape</keyword>
<dbReference type="SUPFAM" id="SSF53623">
    <property type="entry name" value="MurD-like peptide ligases, catalytic domain"/>
    <property type="match status" value="1"/>
</dbReference>
<feature type="binding site" evidence="14">
    <location>
        <begin position="120"/>
        <end position="126"/>
    </location>
    <ligand>
        <name>ATP</name>
        <dbReference type="ChEBI" id="CHEBI:30616"/>
    </ligand>
</feature>
<feature type="domain" description="Mur ligase C-terminal" evidence="16">
    <location>
        <begin position="309"/>
        <end position="434"/>
    </location>
</feature>
<evidence type="ECO:0000256" key="7">
    <source>
        <dbReference type="ARBA" id="ARBA00022741"/>
    </source>
</evidence>
<dbReference type="GO" id="GO:0051301">
    <property type="term" value="P:cell division"/>
    <property type="evidence" value="ECO:0007669"/>
    <property type="project" value="UniProtKB-KW"/>
</dbReference>
<keyword evidence="8 14" id="KW-0067">ATP-binding</keyword>
<comment type="similarity">
    <text evidence="14">Belongs to the MurCDEF family.</text>
</comment>
<keyword evidence="5 14" id="KW-0436">Ligase</keyword>
<comment type="catalytic activity">
    <reaction evidence="13 14">
        <text>UDP-N-acetyl-alpha-D-muramate + L-alanine + ATP = UDP-N-acetyl-alpha-D-muramoyl-L-alanine + ADP + phosphate + H(+)</text>
        <dbReference type="Rhea" id="RHEA:23372"/>
        <dbReference type="ChEBI" id="CHEBI:15378"/>
        <dbReference type="ChEBI" id="CHEBI:30616"/>
        <dbReference type="ChEBI" id="CHEBI:43474"/>
        <dbReference type="ChEBI" id="CHEBI:57972"/>
        <dbReference type="ChEBI" id="CHEBI:70757"/>
        <dbReference type="ChEBI" id="CHEBI:83898"/>
        <dbReference type="ChEBI" id="CHEBI:456216"/>
        <dbReference type="EC" id="6.3.2.8"/>
    </reaction>
</comment>
<gene>
    <name evidence="14" type="primary">murC</name>
    <name evidence="18" type="ORF">SAMN06296241_0258</name>
</gene>
<sequence length="451" mass="49501">MSHYEHIKNIYFIGIGGIGMSALARYFNAEGKNVSGYDRTATELTRKLEAEGIEVITSDKVEDLPLEILEDRESLIVYTPAIPQEHPQYLHFTADSYTMEKRSVVLGNLTKGHFTLAVAGTHGKTTTSSMLAHLLKASGSKITAFLGGIAENFNSNLLLDGNEAMVVEADEFDRSFLRLAPNIAAITSMDADHLDIYGDDNTIKASFKEFASLVPEDGKLFYANGLPLDGISIGIDDDADIAAVNISVKNGSYHFDLKTQKGTYNGFELSLPGKHNLQNAVTALAMAMEFGAPPELLAGALASFKGVHRRFSYRIKMEDLVLIDDYAHHPAEIAAVHQAVSEMHPGKRVLAVFQPHLFSRTKDFAEGFAESLSLFDELLLLDIYPAREKPIDGVTSEWLLKLVKNDKKQLVQKEQLSAVIKSKNAEVVVLMGAGDIGEEVEKIRKNLTGEN</sequence>
<dbReference type="Gene3D" id="3.40.50.720">
    <property type="entry name" value="NAD(P)-binding Rossmann-like Domain"/>
    <property type="match status" value="1"/>
</dbReference>
<dbReference type="Gene3D" id="3.90.190.20">
    <property type="entry name" value="Mur ligase, C-terminal domain"/>
    <property type="match status" value="1"/>
</dbReference>
<feature type="domain" description="Mur ligase N-terminal catalytic" evidence="15">
    <location>
        <begin position="10"/>
        <end position="112"/>
    </location>
</feature>
<dbReference type="UniPathway" id="UPA00219"/>
<dbReference type="GO" id="GO:0008360">
    <property type="term" value="P:regulation of cell shape"/>
    <property type="evidence" value="ECO:0007669"/>
    <property type="project" value="UniProtKB-KW"/>
</dbReference>
<accession>A0A285X0A3</accession>
<evidence type="ECO:0000256" key="11">
    <source>
        <dbReference type="ARBA" id="ARBA00023306"/>
    </source>
</evidence>
<dbReference type="EC" id="6.3.2.8" evidence="3 14"/>
<dbReference type="InterPro" id="IPR050061">
    <property type="entry name" value="MurCDEF_pg_biosynth"/>
</dbReference>
<dbReference type="AlphaFoldDB" id="A0A285X0A3"/>
<dbReference type="PANTHER" id="PTHR43445:SF3">
    <property type="entry name" value="UDP-N-ACETYLMURAMATE--L-ALANINE LIGASE"/>
    <property type="match status" value="1"/>
</dbReference>
<dbReference type="GO" id="GO:0005737">
    <property type="term" value="C:cytoplasm"/>
    <property type="evidence" value="ECO:0007669"/>
    <property type="project" value="UniProtKB-SubCell"/>
</dbReference>
<evidence type="ECO:0000256" key="12">
    <source>
        <dbReference type="ARBA" id="ARBA00023316"/>
    </source>
</evidence>
<keyword evidence="12 14" id="KW-0961">Cell wall biogenesis/degradation</keyword>
<evidence type="ECO:0000256" key="8">
    <source>
        <dbReference type="ARBA" id="ARBA00022840"/>
    </source>
</evidence>
<evidence type="ECO:0000256" key="1">
    <source>
        <dbReference type="ARBA" id="ARBA00004496"/>
    </source>
</evidence>
<dbReference type="InterPro" id="IPR005758">
    <property type="entry name" value="UDP-N-AcMur_Ala_ligase_MurC"/>
</dbReference>
<evidence type="ECO:0000256" key="6">
    <source>
        <dbReference type="ARBA" id="ARBA00022618"/>
    </source>
</evidence>
<dbReference type="Gene3D" id="3.40.1190.10">
    <property type="entry name" value="Mur-like, catalytic domain"/>
    <property type="match status" value="1"/>
</dbReference>
<dbReference type="InterPro" id="IPR004101">
    <property type="entry name" value="Mur_ligase_C"/>
</dbReference>
<evidence type="ECO:0000259" key="15">
    <source>
        <dbReference type="Pfam" id="PF01225"/>
    </source>
</evidence>
<keyword evidence="11 14" id="KW-0131">Cell cycle</keyword>
<comment type="subcellular location">
    <subcellularLocation>
        <location evidence="1 14">Cytoplasm</location>
    </subcellularLocation>
</comment>
<keyword evidence="4 14" id="KW-0963">Cytoplasm</keyword>
<keyword evidence="6 14" id="KW-0132">Cell division</keyword>
<evidence type="ECO:0000256" key="14">
    <source>
        <dbReference type="HAMAP-Rule" id="MF_00046"/>
    </source>
</evidence>
<evidence type="ECO:0000259" key="16">
    <source>
        <dbReference type="Pfam" id="PF02875"/>
    </source>
</evidence>
<name>A0A285X0A3_9FLAO</name>
<keyword evidence="7 14" id="KW-0547">Nucleotide-binding</keyword>